<keyword evidence="2" id="KW-1185">Reference proteome</keyword>
<dbReference type="Proteomes" id="UP000838686">
    <property type="component" value="Unassembled WGS sequence"/>
</dbReference>
<reference evidence="1" key="1">
    <citation type="submission" date="2022-01" db="EMBL/GenBank/DDBJ databases">
        <authorList>
            <person name="Criscuolo A."/>
        </authorList>
    </citation>
    <scope>NUCLEOTIDE SEQUENCE</scope>
    <source>
        <strain evidence="1">CIP111893</strain>
    </source>
</reference>
<evidence type="ECO:0000313" key="1">
    <source>
        <dbReference type="EMBL" id="CAH1213410.1"/>
    </source>
</evidence>
<proteinExistence type="predicted"/>
<organism evidence="1 2">
    <name type="scientific">Paenibacillus plantiphilus</name>
    <dbReference type="NCBI Taxonomy" id="2905650"/>
    <lineage>
        <taxon>Bacteria</taxon>
        <taxon>Bacillati</taxon>
        <taxon>Bacillota</taxon>
        <taxon>Bacilli</taxon>
        <taxon>Bacillales</taxon>
        <taxon>Paenibacillaceae</taxon>
        <taxon>Paenibacillus</taxon>
    </lineage>
</organism>
<dbReference type="EMBL" id="CAKMMF010000021">
    <property type="protein sequence ID" value="CAH1213410.1"/>
    <property type="molecule type" value="Genomic_DNA"/>
</dbReference>
<name>A0ABM9CHM4_9BACL</name>
<comment type="caution">
    <text evidence="1">The sequence shown here is derived from an EMBL/GenBank/DDBJ whole genome shotgun (WGS) entry which is preliminary data.</text>
</comment>
<evidence type="ECO:0008006" key="3">
    <source>
        <dbReference type="Google" id="ProtNLM"/>
    </source>
</evidence>
<evidence type="ECO:0000313" key="2">
    <source>
        <dbReference type="Proteomes" id="UP000838686"/>
    </source>
</evidence>
<protein>
    <recommendedName>
        <fullName evidence="3">PilZ domain-containing protein</fullName>
    </recommendedName>
</protein>
<accession>A0ABM9CHM4</accession>
<sequence length="72" mass="8199">MVVHLRPVKQRSLFHMVRVKELHLDIQQLSLGGLGLDIHNGLLVIRTICLCVWVEQDNLRQGRLACVTKSTV</sequence>
<gene>
    <name evidence="1" type="ORF">PAECIP111893_03683</name>
</gene>